<dbReference type="EMBL" id="RWGY01000007">
    <property type="protein sequence ID" value="TVU37583.1"/>
    <property type="molecule type" value="Genomic_DNA"/>
</dbReference>
<dbReference type="Proteomes" id="UP000324897">
    <property type="component" value="Chromosome 2"/>
</dbReference>
<organism evidence="4 5">
    <name type="scientific">Eragrostis curvula</name>
    <name type="common">weeping love grass</name>
    <dbReference type="NCBI Taxonomy" id="38414"/>
    <lineage>
        <taxon>Eukaryota</taxon>
        <taxon>Viridiplantae</taxon>
        <taxon>Streptophyta</taxon>
        <taxon>Embryophyta</taxon>
        <taxon>Tracheophyta</taxon>
        <taxon>Spermatophyta</taxon>
        <taxon>Magnoliopsida</taxon>
        <taxon>Liliopsida</taxon>
        <taxon>Poales</taxon>
        <taxon>Poaceae</taxon>
        <taxon>PACMAD clade</taxon>
        <taxon>Chloridoideae</taxon>
        <taxon>Eragrostideae</taxon>
        <taxon>Eragrostidinae</taxon>
        <taxon>Eragrostis</taxon>
    </lineage>
</organism>
<keyword evidence="5" id="KW-1185">Reference proteome</keyword>
<dbReference type="EMBL" id="RWGY01000013">
    <property type="protein sequence ID" value="TVU25210.1"/>
    <property type="molecule type" value="Genomic_DNA"/>
</dbReference>
<dbReference type="EMBL" id="RWGY01000388">
    <property type="protein sequence ID" value="TVU01804.1"/>
    <property type="molecule type" value="Genomic_DNA"/>
</dbReference>
<comment type="caution">
    <text evidence="4">The sequence shown here is derived from an EMBL/GenBank/DDBJ whole genome shotgun (WGS) entry which is preliminary data.</text>
</comment>
<reference evidence="4 5" key="1">
    <citation type="journal article" date="2019" name="Sci. Rep.">
        <title>A high-quality genome of Eragrostis curvula grass provides insights into Poaceae evolution and supports new strategies to enhance forage quality.</title>
        <authorList>
            <person name="Carballo J."/>
            <person name="Santos B.A.C.M."/>
            <person name="Zappacosta D."/>
            <person name="Garbus I."/>
            <person name="Selva J.P."/>
            <person name="Gallo C.A."/>
            <person name="Diaz A."/>
            <person name="Albertini E."/>
            <person name="Caccamo M."/>
            <person name="Echenique V."/>
        </authorList>
    </citation>
    <scope>NUCLEOTIDE SEQUENCE [LARGE SCALE GENOMIC DNA]</scope>
    <source>
        <strain evidence="5">cv. Victoria</strain>
        <tissue evidence="4">Leaf</tissue>
    </source>
</reference>
<dbReference type="Gramene" id="TVU37583">
    <property type="protein sequence ID" value="TVU37583"/>
    <property type="gene ID" value="EJB05_10906"/>
</dbReference>
<feature type="region of interest" description="Disordered" evidence="1">
    <location>
        <begin position="31"/>
        <end position="59"/>
    </location>
</feature>
<evidence type="ECO:0000256" key="1">
    <source>
        <dbReference type="SAM" id="MobiDB-lite"/>
    </source>
</evidence>
<feature type="compositionally biased region" description="Polar residues" evidence="1">
    <location>
        <begin position="31"/>
        <end position="54"/>
    </location>
</feature>
<dbReference type="Gramene" id="TVU25210">
    <property type="protein sequence ID" value="TVU25210"/>
    <property type="gene ID" value="EJB05_27698"/>
</dbReference>
<dbReference type="Gramene" id="TVU01804">
    <property type="protein sequence ID" value="TVU01804"/>
    <property type="gene ID" value="EJB05_52726"/>
</dbReference>
<dbReference type="AlphaFoldDB" id="A0A5J9VN45"/>
<accession>A0A5J9VN45</accession>
<name>A0A5J9VN45_9POAL</name>
<protein>
    <submittedName>
        <fullName evidence="4">Uncharacterized protein</fullName>
    </submittedName>
</protein>
<dbReference type="PROSITE" id="PS51257">
    <property type="entry name" value="PROKAR_LIPOPROTEIN"/>
    <property type="match status" value="1"/>
</dbReference>
<evidence type="ECO:0000313" key="2">
    <source>
        <dbReference type="EMBL" id="TVU01804.1"/>
    </source>
</evidence>
<evidence type="ECO:0000313" key="3">
    <source>
        <dbReference type="EMBL" id="TVU25210.1"/>
    </source>
</evidence>
<evidence type="ECO:0000313" key="4">
    <source>
        <dbReference type="EMBL" id="TVU37583.1"/>
    </source>
</evidence>
<proteinExistence type="predicted"/>
<dbReference type="Proteomes" id="UP000324897">
    <property type="component" value="Chromosome 4"/>
</dbReference>
<sequence length="106" mass="11727">MKFVRVRRGRRMVCSFPSMVAGFGCRSSLQSGGLSDMKNSSTSRSEGAQAQSNGGHRLHGLHQEGAMCHFLEAFFYLKKQEGKSANKRSIISSILEADHCISIQIY</sequence>
<evidence type="ECO:0000313" key="5">
    <source>
        <dbReference type="Proteomes" id="UP000324897"/>
    </source>
</evidence>
<gene>
    <name evidence="4" type="ORF">EJB05_10906</name>
    <name evidence="3" type="ORF">EJB05_27698</name>
    <name evidence="2" type="ORF">EJB05_52726</name>
</gene>